<organism evidence="5 6">
    <name type="scientific">Mollisia scopiformis</name>
    <name type="common">Conifer needle endophyte fungus</name>
    <name type="synonym">Phialocephala scopiformis</name>
    <dbReference type="NCBI Taxonomy" id="149040"/>
    <lineage>
        <taxon>Eukaryota</taxon>
        <taxon>Fungi</taxon>
        <taxon>Dikarya</taxon>
        <taxon>Ascomycota</taxon>
        <taxon>Pezizomycotina</taxon>
        <taxon>Leotiomycetes</taxon>
        <taxon>Helotiales</taxon>
        <taxon>Mollisiaceae</taxon>
        <taxon>Mollisia</taxon>
    </lineage>
</organism>
<comment type="pathway">
    <text evidence="1">Secondary metabolite biosynthesis.</text>
</comment>
<evidence type="ECO:0000313" key="6">
    <source>
        <dbReference type="Proteomes" id="UP000070700"/>
    </source>
</evidence>
<dbReference type="RefSeq" id="XP_018068311.1">
    <property type="nucleotide sequence ID" value="XM_018217726.1"/>
</dbReference>
<dbReference type="InParanoid" id="A0A194X183"/>
<keyword evidence="3" id="KW-0949">S-adenosyl-L-methionine</keyword>
<dbReference type="PANTHER" id="PTHR35897:SF1">
    <property type="entry name" value="METHYLTRANSFERASE AUSD"/>
    <property type="match status" value="1"/>
</dbReference>
<dbReference type="GeneID" id="28827452"/>
<evidence type="ECO:0000313" key="5">
    <source>
        <dbReference type="EMBL" id="KUJ13956.1"/>
    </source>
</evidence>
<keyword evidence="2" id="KW-0808">Transferase</keyword>
<evidence type="ECO:0008006" key="7">
    <source>
        <dbReference type="Google" id="ProtNLM"/>
    </source>
</evidence>
<sequence>MAQTDIPDAERKIGTRDKDVPWYNPDIGNKLSPSARELLETYSKILSAEVENHVKRIRDQAWEVWPYPCIGGFRFLDLAIGDSPNYPQILQRLKTGNENFLDLGCCFGQEIRRLVADGAPSEKLYGSDLRPEFFELGYEFFGDRDKLQSKFIAADIFDPDSGLKELEGKIDILYAGSFLHLFGYEKQLEVCIRIAGLLREKEGSLLVGRQVGHVNAGERTHRTNPDQRIEDKQKLTQANSRFRQSEGSFTKMWETVGEKTGSKWKVNVKVEEIDETDRNMRPNDQDEGLRRLRFSVFRL</sequence>
<dbReference type="InterPro" id="IPR029063">
    <property type="entry name" value="SAM-dependent_MTases_sf"/>
</dbReference>
<dbReference type="AlphaFoldDB" id="A0A194X183"/>
<dbReference type="OrthoDB" id="2094832at2759"/>
<proteinExistence type="inferred from homology"/>
<comment type="similarity">
    <text evidence="4">Belongs to the class I-like SAM-binding methyltransferase superfamily.</text>
</comment>
<dbReference type="KEGG" id="psco:LY89DRAFT_709008"/>
<evidence type="ECO:0000256" key="2">
    <source>
        <dbReference type="ARBA" id="ARBA00022679"/>
    </source>
</evidence>
<dbReference type="SUPFAM" id="SSF53335">
    <property type="entry name" value="S-adenosyl-L-methionine-dependent methyltransferases"/>
    <property type="match status" value="1"/>
</dbReference>
<dbReference type="PANTHER" id="PTHR35897">
    <property type="entry name" value="METHYLTRANSFERASE AUSD"/>
    <property type="match status" value="1"/>
</dbReference>
<accession>A0A194X183</accession>
<evidence type="ECO:0000256" key="3">
    <source>
        <dbReference type="ARBA" id="ARBA00022691"/>
    </source>
</evidence>
<dbReference type="EMBL" id="KQ947421">
    <property type="protein sequence ID" value="KUJ13956.1"/>
    <property type="molecule type" value="Genomic_DNA"/>
</dbReference>
<evidence type="ECO:0000256" key="4">
    <source>
        <dbReference type="ARBA" id="ARBA00038314"/>
    </source>
</evidence>
<name>A0A194X183_MOLSC</name>
<keyword evidence="6" id="KW-1185">Reference proteome</keyword>
<dbReference type="GO" id="GO:0016740">
    <property type="term" value="F:transferase activity"/>
    <property type="evidence" value="ECO:0007669"/>
    <property type="project" value="UniProtKB-KW"/>
</dbReference>
<evidence type="ECO:0000256" key="1">
    <source>
        <dbReference type="ARBA" id="ARBA00005179"/>
    </source>
</evidence>
<gene>
    <name evidence="5" type="ORF">LY89DRAFT_709008</name>
</gene>
<reference evidence="5 6" key="1">
    <citation type="submission" date="2015-10" db="EMBL/GenBank/DDBJ databases">
        <title>Full genome of DAOMC 229536 Phialocephala scopiformis, a fungal endophyte of spruce producing the potent anti-insectan compound rugulosin.</title>
        <authorList>
            <consortium name="DOE Joint Genome Institute"/>
            <person name="Walker A.K."/>
            <person name="Frasz S.L."/>
            <person name="Seifert K.A."/>
            <person name="Miller J.D."/>
            <person name="Mondo S.J."/>
            <person name="Labutti K."/>
            <person name="Lipzen A."/>
            <person name="Dockter R."/>
            <person name="Kennedy M."/>
            <person name="Grigoriev I.V."/>
            <person name="Spatafora J.W."/>
        </authorList>
    </citation>
    <scope>NUCLEOTIDE SEQUENCE [LARGE SCALE GENOMIC DNA]</scope>
    <source>
        <strain evidence="5 6">CBS 120377</strain>
    </source>
</reference>
<dbReference type="Proteomes" id="UP000070700">
    <property type="component" value="Unassembled WGS sequence"/>
</dbReference>
<protein>
    <recommendedName>
        <fullName evidence="7">Methyltransferase domain-containing protein</fullName>
    </recommendedName>
</protein>
<dbReference type="Gene3D" id="3.40.50.150">
    <property type="entry name" value="Vaccinia Virus protein VP39"/>
    <property type="match status" value="1"/>
</dbReference>
<dbReference type="InterPro" id="IPR051654">
    <property type="entry name" value="Meroterpenoid_MTases"/>
</dbReference>